<feature type="region of interest" description="Disordered" evidence="1">
    <location>
        <begin position="159"/>
        <end position="181"/>
    </location>
</feature>
<dbReference type="PANTHER" id="PTHR16206:SF4">
    <property type="entry name" value="PROTEIN LET-99"/>
    <property type="match status" value="1"/>
</dbReference>
<evidence type="ECO:0000313" key="2">
    <source>
        <dbReference type="Proteomes" id="UP000887574"/>
    </source>
</evidence>
<dbReference type="Proteomes" id="UP000887574">
    <property type="component" value="Unplaced"/>
</dbReference>
<evidence type="ECO:0000313" key="3">
    <source>
        <dbReference type="WBParaSite" id="jg24679"/>
    </source>
</evidence>
<dbReference type="AlphaFoldDB" id="A0A915E0R6"/>
<dbReference type="InterPro" id="IPR036388">
    <property type="entry name" value="WH-like_DNA-bd_sf"/>
</dbReference>
<feature type="compositionally biased region" description="Low complexity" evidence="1">
    <location>
        <begin position="264"/>
        <end position="287"/>
    </location>
</feature>
<evidence type="ECO:0000256" key="1">
    <source>
        <dbReference type="SAM" id="MobiDB-lite"/>
    </source>
</evidence>
<reference evidence="3" key="1">
    <citation type="submission" date="2022-11" db="UniProtKB">
        <authorList>
            <consortium name="WormBaseParasite"/>
        </authorList>
    </citation>
    <scope>IDENTIFICATION</scope>
</reference>
<proteinExistence type="predicted"/>
<dbReference type="Gene3D" id="1.10.10.10">
    <property type="entry name" value="Winged helix-like DNA-binding domain superfamily/Winged helix DNA-binding domain"/>
    <property type="match status" value="1"/>
</dbReference>
<keyword evidence="2" id="KW-1185">Reference proteome</keyword>
<feature type="region of interest" description="Disordered" evidence="1">
    <location>
        <begin position="264"/>
        <end position="293"/>
    </location>
</feature>
<feature type="compositionally biased region" description="Low complexity" evidence="1">
    <location>
        <begin position="159"/>
        <end position="172"/>
    </location>
</feature>
<dbReference type="WBParaSite" id="jg24679">
    <property type="protein sequence ID" value="jg24679"/>
    <property type="gene ID" value="jg24679"/>
</dbReference>
<protein>
    <submittedName>
        <fullName evidence="3">Uncharacterized protein</fullName>
    </submittedName>
</protein>
<organism evidence="2 3">
    <name type="scientific">Ditylenchus dipsaci</name>
    <dbReference type="NCBI Taxonomy" id="166011"/>
    <lineage>
        <taxon>Eukaryota</taxon>
        <taxon>Metazoa</taxon>
        <taxon>Ecdysozoa</taxon>
        <taxon>Nematoda</taxon>
        <taxon>Chromadorea</taxon>
        <taxon>Rhabditida</taxon>
        <taxon>Tylenchina</taxon>
        <taxon>Tylenchomorpha</taxon>
        <taxon>Sphaerularioidea</taxon>
        <taxon>Anguinidae</taxon>
        <taxon>Anguininae</taxon>
        <taxon>Ditylenchus</taxon>
    </lineage>
</organism>
<accession>A0A915E0R6</accession>
<dbReference type="PANTHER" id="PTHR16206">
    <property type="entry name" value="DEP DOMAIN-CONTAINING"/>
    <property type="match status" value="1"/>
</dbReference>
<sequence>MPFLKLRVCALDPPRYLLIAVVGCDCVFDDTMIPSSASKDYGNQFSATKLWTSILKKFYHEMPLKKHRRQLRIFNDTMHQKYSLKLLQMFLKSNYLVNVRNEEDREFHDNITLYSFCTHKIEDFISDTPFGDPSNGSSSRNVRRISSFKAEALESYRSKNCSSGASSSNKPNGLDESPKVSGRLSMSCGNLNDICSKPEKKHFGLIQTSSRSQRTQSAERTLSGADVRWNCKMVGERGIVAKFPEHYDELPAGLVDSLKKLSGWPGARRSRGSSGTTASSYSTTTSTRKSDSPIGVGAERAMFAAHIWAIYEHFHNDRRSTGRQGAQQSGNAGSAITTLTRQQKQQLIGEQLISDIAVNQRDRFLVCIRLALLTAKPVVRRRLQIVLRYLRRIARNPNLRLRLATDQTSSVDNRNCILERLGPLLYKPSWQGVSEVRSARLLAFLLDHLQELLVDVPNWLEADVQHRVDNLITGKVNTNLFSWKINI</sequence>
<name>A0A915E0R6_9BILA</name>